<protein>
    <submittedName>
        <fullName evidence="1">Uncharacterized protein</fullName>
    </submittedName>
</protein>
<accession>A0A0F8YTT7</accession>
<dbReference type="EMBL" id="LAZR01064438">
    <property type="protein sequence ID" value="KKK57519.1"/>
    <property type="molecule type" value="Genomic_DNA"/>
</dbReference>
<dbReference type="AlphaFoldDB" id="A0A0F8YTT7"/>
<organism evidence="1">
    <name type="scientific">marine sediment metagenome</name>
    <dbReference type="NCBI Taxonomy" id="412755"/>
    <lineage>
        <taxon>unclassified sequences</taxon>
        <taxon>metagenomes</taxon>
        <taxon>ecological metagenomes</taxon>
    </lineage>
</organism>
<feature type="non-terminal residue" evidence="1">
    <location>
        <position position="1"/>
    </location>
</feature>
<evidence type="ECO:0000313" key="1">
    <source>
        <dbReference type="EMBL" id="KKK57519.1"/>
    </source>
</evidence>
<gene>
    <name evidence="1" type="ORF">LCGC14_3053660</name>
</gene>
<sequence>AKMALSVAGLTMGIPISMGANKITGLGNGVNPQDAMVLGQKYTNGDARTATLEATDYPTGWDGDDNHAPTQDALFDLIDGKIFKKDSTFPVSPIEGQLYYDTVDEAMYRRSGDAQAWIQIGASGIGGNVYLEIGIASDDLAFSNDTERGVFSATYAKIKEITVLKTLSIRVYWEHRSWAVPGETKTRVYINGVATGSEHTATTTSYVAFTEDVEVNKGDLLQIYGHYVNVLTTQVRNMRIKYSEFESNDP</sequence>
<proteinExistence type="predicted"/>
<reference evidence="1" key="1">
    <citation type="journal article" date="2015" name="Nature">
        <title>Complex archaea that bridge the gap between prokaryotes and eukaryotes.</title>
        <authorList>
            <person name="Spang A."/>
            <person name="Saw J.H."/>
            <person name="Jorgensen S.L."/>
            <person name="Zaremba-Niedzwiedzka K."/>
            <person name="Martijn J."/>
            <person name="Lind A.E."/>
            <person name="van Eijk R."/>
            <person name="Schleper C."/>
            <person name="Guy L."/>
            <person name="Ettema T.J."/>
        </authorList>
    </citation>
    <scope>NUCLEOTIDE SEQUENCE</scope>
</reference>
<name>A0A0F8YTT7_9ZZZZ</name>
<comment type="caution">
    <text evidence="1">The sequence shown here is derived from an EMBL/GenBank/DDBJ whole genome shotgun (WGS) entry which is preliminary data.</text>
</comment>